<dbReference type="InterPro" id="IPR049883">
    <property type="entry name" value="NOTCH1_EGF-like"/>
</dbReference>
<evidence type="ECO:0000256" key="11">
    <source>
        <dbReference type="PROSITE-ProRule" id="PRU00076"/>
    </source>
</evidence>
<keyword evidence="15" id="KW-1185">Reference proteome</keyword>
<keyword evidence="4" id="KW-0272">Extracellular matrix</keyword>
<dbReference type="InterPro" id="IPR001881">
    <property type="entry name" value="EGF-like_Ca-bd_dom"/>
</dbReference>
<evidence type="ECO:0000256" key="7">
    <source>
        <dbReference type="ARBA" id="ARBA00022737"/>
    </source>
</evidence>
<feature type="domain" description="EGF-like" evidence="13">
    <location>
        <begin position="670"/>
        <end position="709"/>
    </location>
</feature>
<dbReference type="Pfam" id="PF07645">
    <property type="entry name" value="EGF_CA"/>
    <property type="match status" value="6"/>
</dbReference>
<evidence type="ECO:0000256" key="5">
    <source>
        <dbReference type="ARBA" id="ARBA00022536"/>
    </source>
</evidence>
<organism evidence="14 15">
    <name type="scientific">Polyplax serrata</name>
    <name type="common">Common mouse louse</name>
    <dbReference type="NCBI Taxonomy" id="468196"/>
    <lineage>
        <taxon>Eukaryota</taxon>
        <taxon>Metazoa</taxon>
        <taxon>Ecdysozoa</taxon>
        <taxon>Arthropoda</taxon>
        <taxon>Hexapoda</taxon>
        <taxon>Insecta</taxon>
        <taxon>Pterygota</taxon>
        <taxon>Neoptera</taxon>
        <taxon>Paraneoptera</taxon>
        <taxon>Psocodea</taxon>
        <taxon>Troctomorpha</taxon>
        <taxon>Phthiraptera</taxon>
        <taxon>Anoplura</taxon>
        <taxon>Polyplacidae</taxon>
        <taxon>Polyplax</taxon>
    </lineage>
</organism>
<comment type="caution">
    <text evidence="11">Lacks conserved residue(s) required for the propagation of feature annotation.</text>
</comment>
<dbReference type="Pfam" id="PF14670">
    <property type="entry name" value="FXa_inhibition"/>
    <property type="match status" value="1"/>
</dbReference>
<dbReference type="PROSITE" id="PS00010">
    <property type="entry name" value="ASX_HYDROXYL"/>
    <property type="match status" value="4"/>
</dbReference>
<evidence type="ECO:0000313" key="15">
    <source>
        <dbReference type="Proteomes" id="UP001359485"/>
    </source>
</evidence>
<dbReference type="PANTHER" id="PTHR24050">
    <property type="entry name" value="PA14 DOMAIN-CONTAINING PROTEIN"/>
    <property type="match status" value="1"/>
</dbReference>
<dbReference type="Gene3D" id="2.10.25.10">
    <property type="entry name" value="Laminin"/>
    <property type="match status" value="12"/>
</dbReference>
<keyword evidence="3" id="KW-0964">Secreted</keyword>
<evidence type="ECO:0000256" key="9">
    <source>
        <dbReference type="ARBA" id="ARBA00023157"/>
    </source>
</evidence>
<comment type="similarity">
    <text evidence="2">Belongs to the fibulin family.</text>
</comment>
<dbReference type="EMBL" id="JAWJWF010000048">
    <property type="protein sequence ID" value="KAK6620203.1"/>
    <property type="molecule type" value="Genomic_DNA"/>
</dbReference>
<evidence type="ECO:0000259" key="13">
    <source>
        <dbReference type="PROSITE" id="PS50026"/>
    </source>
</evidence>
<comment type="caution">
    <text evidence="14">The sequence shown here is derived from an EMBL/GenBank/DDBJ whole genome shotgun (WGS) entry which is preliminary data.</text>
</comment>
<dbReference type="Pfam" id="PF22914">
    <property type="entry name" value="Fibulin_C"/>
    <property type="match status" value="1"/>
</dbReference>
<evidence type="ECO:0000256" key="8">
    <source>
        <dbReference type="ARBA" id="ARBA00022837"/>
    </source>
</evidence>
<dbReference type="Pfam" id="PF12662">
    <property type="entry name" value="cEGF"/>
    <property type="match status" value="3"/>
</dbReference>
<accession>A0ABR1AIK4</accession>
<name>A0ABR1AIK4_POLSC</name>
<evidence type="ECO:0000256" key="3">
    <source>
        <dbReference type="ARBA" id="ARBA00022525"/>
    </source>
</evidence>
<dbReference type="InterPro" id="IPR018097">
    <property type="entry name" value="EGF_Ca-bd_CS"/>
</dbReference>
<keyword evidence="7" id="KW-0677">Repeat</keyword>
<dbReference type="SMART" id="SM00181">
    <property type="entry name" value="EGF"/>
    <property type="match status" value="11"/>
</dbReference>
<dbReference type="PROSITE" id="PS01187">
    <property type="entry name" value="EGF_CA"/>
    <property type="match status" value="4"/>
</dbReference>
<evidence type="ECO:0000256" key="1">
    <source>
        <dbReference type="ARBA" id="ARBA00004498"/>
    </source>
</evidence>
<feature type="domain" description="EGF-like" evidence="13">
    <location>
        <begin position="775"/>
        <end position="817"/>
    </location>
</feature>
<gene>
    <name evidence="14" type="ORF">RUM44_006604</name>
</gene>
<keyword evidence="9" id="KW-1015">Disulfide bond</keyword>
<sequence>MATTYRRVLFFVSALLLSVAEKASSDLNATVAQCCQIGINWQEDGFRCHEEYDKPLSDFPQAEHEVCLKTLKMCCQKSERQRQCRNGVKMFKMVNSCGSHFTNSMVVMCCNSCQLGTQLGRLKAPCSSIDIPIEEELKRTVLSCCLEVNAVHKLEKPLKKHRFNQSTNAERDNYDEFDEPTLAPGSNLCDLLPGQLCAQICIPTPGSYYCKCEEGYVLMEDQKTCQKEAFSSFKPKATSTVSPRIILPNPEKPVPLHKPKDKSLLLTPSGVTLRPSSKVAFTTISHKSNDLHVTKKKMCHEFNACDHDCLDTDSGPVCECRKGYTLDADGKTCNDLNECLSGLHSCDTFTEECVNEVGGYTCVNIVKLKTTPSKSEFKNETTTVSQLLSTTLFATSTEEPATTLAVVPKEDSTGECPLGFEEIDGNCTDIDECRGDKNSIVCDPDFECVNTPGSYLCRCKSGFQENPETKQCEDINECQTNQHNCLASQRCDNSIGSFRCVRFTGCGTGYTLNSQTGLCEDDDECLLKTDNCRFLGPNYICRNTLGSFRCERKRCLPGDTTCDPEKQCPTGYVQGESGNCVDLDECTTGTHDCHPFADVCVNRVGSFECRKVIHCPKGYEATANGCMDVNECETKKHNCKGMAECKNDKGSFSCVCPPGFQLTPDNACEDINECTFYLCPYNSKCVNTPGSYRCDCNIGFRNVNENTCEDIDECSVTPGESNVPAVVKRPSDRSVYAANSVSGICQHTCFNVFGSFRCTCNTGFRLHENNRTCLDLNECDMFKDQRLCIGECVNIPGSFSCRCPPGYTLGPDGRSCQDIDECLRNPCKGEDEICLNTRGSYRCNSIKCPPNYYKEVEHKNRCKRLKTYCREEDTACAQQPLTYSYNFITFVSNLPIPPIGHLDLFTMRGPLWSGTNSQFTLDLLSARAAQKVQKATKESFRLRNSGWNQGVISLVRPIPGPQEIELQLTMKIYHSGVFVGSGVAKLLIHVSEFEY</sequence>
<dbReference type="PROSITE" id="PS01186">
    <property type="entry name" value="EGF_2"/>
    <property type="match status" value="5"/>
</dbReference>
<dbReference type="Proteomes" id="UP001359485">
    <property type="component" value="Unassembled WGS sequence"/>
</dbReference>
<evidence type="ECO:0000256" key="10">
    <source>
        <dbReference type="ARBA" id="ARBA00023180"/>
    </source>
</evidence>
<comment type="subcellular location">
    <subcellularLocation>
        <location evidence="1">Secreted</location>
        <location evidence="1">Extracellular space</location>
        <location evidence="1">Extracellular matrix</location>
    </subcellularLocation>
</comment>
<dbReference type="InterPro" id="IPR000152">
    <property type="entry name" value="EGF-type_Asp/Asn_hydroxyl_site"/>
</dbReference>
<dbReference type="PROSITE" id="PS50026">
    <property type="entry name" value="EGF_3"/>
    <property type="match status" value="4"/>
</dbReference>
<protein>
    <recommendedName>
        <fullName evidence="13">EGF-like domain-containing protein</fullName>
    </recommendedName>
</protein>
<dbReference type="InterPro" id="IPR055088">
    <property type="entry name" value="Fibulin_C"/>
</dbReference>
<dbReference type="InterPro" id="IPR026823">
    <property type="entry name" value="cEGF"/>
</dbReference>
<feature type="chain" id="PRO_5047285276" description="EGF-like domain-containing protein" evidence="12">
    <location>
        <begin position="26"/>
        <end position="995"/>
    </location>
</feature>
<dbReference type="InterPro" id="IPR009030">
    <property type="entry name" value="Growth_fac_rcpt_cys_sf"/>
</dbReference>
<evidence type="ECO:0000313" key="14">
    <source>
        <dbReference type="EMBL" id="KAK6620203.1"/>
    </source>
</evidence>
<evidence type="ECO:0000256" key="12">
    <source>
        <dbReference type="SAM" id="SignalP"/>
    </source>
</evidence>
<keyword evidence="8" id="KW-0106">Calcium</keyword>
<evidence type="ECO:0000256" key="2">
    <source>
        <dbReference type="ARBA" id="ARBA00006127"/>
    </source>
</evidence>
<evidence type="ECO:0000256" key="4">
    <source>
        <dbReference type="ARBA" id="ARBA00022530"/>
    </source>
</evidence>
<keyword evidence="10" id="KW-0325">Glycoprotein</keyword>
<keyword evidence="6 12" id="KW-0732">Signal</keyword>
<dbReference type="SMART" id="SM00179">
    <property type="entry name" value="EGF_CA"/>
    <property type="match status" value="11"/>
</dbReference>
<dbReference type="PANTHER" id="PTHR24050:SF27">
    <property type="entry name" value="FIBRILLIN-1"/>
    <property type="match status" value="1"/>
</dbReference>
<proteinExistence type="inferred from homology"/>
<reference evidence="14 15" key="1">
    <citation type="submission" date="2023-09" db="EMBL/GenBank/DDBJ databases">
        <title>Genomes of two closely related lineages of the louse Polyplax serrata with different host specificities.</title>
        <authorList>
            <person name="Martinu J."/>
            <person name="Tarabai H."/>
            <person name="Stefka J."/>
            <person name="Hypsa V."/>
        </authorList>
    </citation>
    <scope>NUCLEOTIDE SEQUENCE [LARGE SCALE GENOMIC DNA]</scope>
    <source>
        <strain evidence="14">98ZLc_SE</strain>
    </source>
</reference>
<dbReference type="InterPro" id="IPR052235">
    <property type="entry name" value="Nephronectin_domain"/>
</dbReference>
<dbReference type="SUPFAM" id="SSF57196">
    <property type="entry name" value="EGF/Laminin"/>
    <property type="match status" value="3"/>
</dbReference>
<dbReference type="CDD" id="cd00054">
    <property type="entry name" value="EGF_CA"/>
    <property type="match status" value="5"/>
</dbReference>
<keyword evidence="5 11" id="KW-0245">EGF-like domain</keyword>
<dbReference type="SUPFAM" id="SSF57184">
    <property type="entry name" value="Growth factor receptor domain"/>
    <property type="match status" value="3"/>
</dbReference>
<feature type="domain" description="EGF-like" evidence="13">
    <location>
        <begin position="628"/>
        <end position="669"/>
    </location>
</feature>
<evidence type="ECO:0000256" key="6">
    <source>
        <dbReference type="ARBA" id="ARBA00022729"/>
    </source>
</evidence>
<dbReference type="InterPro" id="IPR000742">
    <property type="entry name" value="EGF"/>
</dbReference>
<feature type="domain" description="EGF-like" evidence="13">
    <location>
        <begin position="429"/>
        <end position="473"/>
    </location>
</feature>
<feature type="signal peptide" evidence="12">
    <location>
        <begin position="1"/>
        <end position="25"/>
    </location>
</feature>